<comment type="caution">
    <text evidence="2">The sequence shown here is derived from an EMBL/GenBank/DDBJ whole genome shotgun (WGS) entry which is preliminary data.</text>
</comment>
<dbReference type="AlphaFoldDB" id="A0A4Q0PHG4"/>
<protein>
    <submittedName>
        <fullName evidence="2">Uncharacterized protein</fullName>
    </submittedName>
</protein>
<keyword evidence="3" id="KW-1185">Reference proteome</keyword>
<reference evidence="2 3" key="1">
    <citation type="submission" date="2018-07" db="EMBL/GenBank/DDBJ databases">
        <title>Leeuwenhoekiella genomics.</title>
        <authorList>
            <person name="Tahon G."/>
            <person name="Willems A."/>
        </authorList>
    </citation>
    <scope>NUCLEOTIDE SEQUENCE [LARGE SCALE GENOMIC DNA]</scope>
    <source>
        <strain evidence="2 3">LMG 29608</strain>
    </source>
</reference>
<evidence type="ECO:0000313" key="2">
    <source>
        <dbReference type="EMBL" id="RXG25689.1"/>
    </source>
</evidence>
<organism evidence="2 3">
    <name type="scientific">Leeuwenhoekiella polynyae</name>
    <dbReference type="NCBI Taxonomy" id="1550906"/>
    <lineage>
        <taxon>Bacteria</taxon>
        <taxon>Pseudomonadati</taxon>
        <taxon>Bacteroidota</taxon>
        <taxon>Flavobacteriia</taxon>
        <taxon>Flavobacteriales</taxon>
        <taxon>Flavobacteriaceae</taxon>
        <taxon>Leeuwenhoekiella</taxon>
    </lineage>
</organism>
<dbReference type="RefSeq" id="WP_164918231.1">
    <property type="nucleotide sequence ID" value="NZ_JBHUOO010000023.1"/>
</dbReference>
<feature type="compositionally biased region" description="Basic and acidic residues" evidence="1">
    <location>
        <begin position="21"/>
        <end position="35"/>
    </location>
</feature>
<feature type="region of interest" description="Disordered" evidence="1">
    <location>
        <begin position="1"/>
        <end position="46"/>
    </location>
</feature>
<evidence type="ECO:0000256" key="1">
    <source>
        <dbReference type="SAM" id="MobiDB-lite"/>
    </source>
</evidence>
<name>A0A4Q0PHG4_9FLAO</name>
<dbReference type="EMBL" id="QOVK01000002">
    <property type="protein sequence ID" value="RXG25689.1"/>
    <property type="molecule type" value="Genomic_DNA"/>
</dbReference>
<sequence>MSDGKPPVNDAIDSDSNGTQKAKDYIKKNHGDVEPNKVPSKTGDVC</sequence>
<proteinExistence type="predicted"/>
<gene>
    <name evidence="2" type="ORF">DSM02_856</name>
</gene>
<evidence type="ECO:0000313" key="3">
    <source>
        <dbReference type="Proteomes" id="UP000289859"/>
    </source>
</evidence>
<accession>A0A4Q0PHG4</accession>
<dbReference type="Proteomes" id="UP000289859">
    <property type="component" value="Unassembled WGS sequence"/>
</dbReference>